<sequence>MSPFIVACEGSDGLSEIPPESYITPLPTITRCGLPFAPVGLYVKRTMRGGSTLPRLTPTIPPQPIASNWSLLNTSTFKPDAPAISTALLANIVAVRCAGGMFAKSRAMFVAVAITTPRFTPAVSAAPTPTIVTSESFVAFLSIVFKSV</sequence>
<protein>
    <submittedName>
        <fullName evidence="1">Unannotated protein</fullName>
    </submittedName>
</protein>
<organism evidence="1">
    <name type="scientific">freshwater metagenome</name>
    <dbReference type="NCBI Taxonomy" id="449393"/>
    <lineage>
        <taxon>unclassified sequences</taxon>
        <taxon>metagenomes</taxon>
        <taxon>ecological metagenomes</taxon>
    </lineage>
</organism>
<gene>
    <name evidence="1" type="ORF">UFOPK4000_00333</name>
</gene>
<proteinExistence type="predicted"/>
<name>A0A6J7MUQ2_9ZZZZ</name>
<reference evidence="1" key="1">
    <citation type="submission" date="2020-05" db="EMBL/GenBank/DDBJ databases">
        <authorList>
            <person name="Chiriac C."/>
            <person name="Salcher M."/>
            <person name="Ghai R."/>
            <person name="Kavagutti S V."/>
        </authorList>
    </citation>
    <scope>NUCLEOTIDE SEQUENCE</scope>
</reference>
<dbReference type="AlphaFoldDB" id="A0A6J7MUQ2"/>
<accession>A0A6J7MUQ2</accession>
<dbReference type="EMBL" id="CAFBOT010000035">
    <property type="protein sequence ID" value="CAB4984900.1"/>
    <property type="molecule type" value="Genomic_DNA"/>
</dbReference>
<evidence type="ECO:0000313" key="1">
    <source>
        <dbReference type="EMBL" id="CAB4984900.1"/>
    </source>
</evidence>